<organism evidence="2 3">
    <name type="scientific">Rhodopirellula islandica</name>
    <dbReference type="NCBI Taxonomy" id="595434"/>
    <lineage>
        <taxon>Bacteria</taxon>
        <taxon>Pseudomonadati</taxon>
        <taxon>Planctomycetota</taxon>
        <taxon>Planctomycetia</taxon>
        <taxon>Pirellulales</taxon>
        <taxon>Pirellulaceae</taxon>
        <taxon>Rhodopirellula</taxon>
    </lineage>
</organism>
<dbReference type="STRING" id="595434.RISK_002031"/>
<accession>A0A0J1BI03</accession>
<reference evidence="2" key="1">
    <citation type="submission" date="2015-05" db="EMBL/GenBank/DDBJ databases">
        <title>Permanent draft genome of Rhodopirellula islandicus K833.</title>
        <authorList>
            <person name="Kizina J."/>
            <person name="Richter M."/>
            <person name="Glockner F.O."/>
            <person name="Harder J."/>
        </authorList>
    </citation>
    <scope>NUCLEOTIDE SEQUENCE [LARGE SCALE GENOMIC DNA]</scope>
    <source>
        <strain evidence="2">K833</strain>
    </source>
</reference>
<gene>
    <name evidence="2" type="ORF">RISK_002031</name>
</gene>
<feature type="region of interest" description="Disordered" evidence="1">
    <location>
        <begin position="1"/>
        <end position="38"/>
    </location>
</feature>
<name>A0A0J1BI03_RHOIS</name>
<dbReference type="PATRIC" id="fig|595434.4.peg.1945"/>
<sequence>MHRPWDFARLPLTNRESHFGGQRLRSPSEPRFSDKQKA</sequence>
<comment type="caution">
    <text evidence="2">The sequence shown here is derived from an EMBL/GenBank/DDBJ whole genome shotgun (WGS) entry which is preliminary data.</text>
</comment>
<proteinExistence type="predicted"/>
<keyword evidence="3" id="KW-1185">Reference proteome</keyword>
<protein>
    <submittedName>
        <fullName evidence="2">Uncharacterized protein</fullName>
    </submittedName>
</protein>
<dbReference type="EMBL" id="LECT01000016">
    <property type="protein sequence ID" value="KLU06180.1"/>
    <property type="molecule type" value="Genomic_DNA"/>
</dbReference>
<dbReference type="Proteomes" id="UP000036367">
    <property type="component" value="Unassembled WGS sequence"/>
</dbReference>
<feature type="compositionally biased region" description="Basic and acidic residues" evidence="1">
    <location>
        <begin position="26"/>
        <end position="38"/>
    </location>
</feature>
<evidence type="ECO:0000313" key="3">
    <source>
        <dbReference type="Proteomes" id="UP000036367"/>
    </source>
</evidence>
<evidence type="ECO:0000256" key="1">
    <source>
        <dbReference type="SAM" id="MobiDB-lite"/>
    </source>
</evidence>
<dbReference type="AlphaFoldDB" id="A0A0J1BI03"/>
<evidence type="ECO:0000313" key="2">
    <source>
        <dbReference type="EMBL" id="KLU06180.1"/>
    </source>
</evidence>